<sequence length="715" mass="74657">MEAGTRRLLAALGEAVRSGRQVSVDFGVGTLTGRDRALGFDFLPSYLAVHRTMAGSTRPGGAWASAAVGARRTAQQQQRQAAQQAPQQPPQTRREQVLAGLAQLQAELEAVEDGDAADEGGGVDFRDQALPGAPTQRWQRRESLPGEEAPGRQQQAGQRRAMSQPRRPLSQGPEAQGRRCRFAAIVSWTDDAQPPAVRWRKGLGCSWSWEPGDGQVRWAEPVQQQDTAEPAANAAAGAGPAGESPVRRVSYDGGPAGTSGDIDVEDQQAPRSARKPLFVSPSGCNSPSYAAEGNAKSNGLRGMQPDRPLLNAHAGKGVAAGGAEDGRLHAKADDCTPSRLGRERLRDRSSPLDRSPSPGPRSGSRGVIVTLAAVRSASPGPNLRYGGAGAAADATDMAASAGPPSLQRPVTEGRPAGRDACVAESWEAELEAELEDVEDLLGGVEQYLGFSADLPDPWAQNADGNPLGRGWAEAEGPRRAAQAGGNSSAGGCVEDWSSSGMACSSSANSCFSFGCGGVGQASNSSSLRNTVHGVAGGRTGGPQALVSSTHGGALRACQEEEEDVSAGDCDSLPMPPQCCDSPTRRQLRSSGSQGEGDVAPIAAQGRRSPGERYRGGSSSSSTGTSRNSGGLRGVSLAVGEEDLPGPAWGDRRQAPAGGPHAKNQQEDQNESEEEEEEEEEDWSGDDQIPEVQRYLKSMGQVRGNWRLSSDESDVE</sequence>
<dbReference type="InterPro" id="IPR026295">
    <property type="entry name" value="CCD81"/>
</dbReference>
<dbReference type="AlphaFoldDB" id="A0A835W259"/>
<feature type="compositionally biased region" description="Acidic residues" evidence="1">
    <location>
        <begin position="667"/>
        <end position="688"/>
    </location>
</feature>
<feature type="region of interest" description="Disordered" evidence="1">
    <location>
        <begin position="56"/>
        <end position="95"/>
    </location>
</feature>
<evidence type="ECO:0000313" key="3">
    <source>
        <dbReference type="Proteomes" id="UP000650467"/>
    </source>
</evidence>
<protein>
    <submittedName>
        <fullName evidence="2">Uncharacterized protein</fullName>
    </submittedName>
</protein>
<dbReference type="PANTHER" id="PTHR14362:SF2">
    <property type="entry name" value="COILED-COIL DOMAIN-CONTAINING PROTEIN 81"/>
    <property type="match status" value="1"/>
</dbReference>
<feature type="compositionally biased region" description="Low complexity" evidence="1">
    <location>
        <begin position="352"/>
        <end position="365"/>
    </location>
</feature>
<keyword evidence="3" id="KW-1185">Reference proteome</keyword>
<feature type="compositionally biased region" description="Low complexity" evidence="1">
    <location>
        <begin position="70"/>
        <end position="86"/>
    </location>
</feature>
<feature type="region of interest" description="Disordered" evidence="1">
    <location>
        <begin position="112"/>
        <end position="178"/>
    </location>
</feature>
<dbReference type="Proteomes" id="UP000650467">
    <property type="component" value="Unassembled WGS sequence"/>
</dbReference>
<evidence type="ECO:0000256" key="1">
    <source>
        <dbReference type="SAM" id="MobiDB-lite"/>
    </source>
</evidence>
<accession>A0A835W259</accession>
<feature type="compositionally biased region" description="Basic and acidic residues" evidence="1">
    <location>
        <begin position="324"/>
        <end position="351"/>
    </location>
</feature>
<organism evidence="2 3">
    <name type="scientific">Chlamydomonas incerta</name>
    <dbReference type="NCBI Taxonomy" id="51695"/>
    <lineage>
        <taxon>Eukaryota</taxon>
        <taxon>Viridiplantae</taxon>
        <taxon>Chlorophyta</taxon>
        <taxon>core chlorophytes</taxon>
        <taxon>Chlorophyceae</taxon>
        <taxon>CS clade</taxon>
        <taxon>Chlamydomonadales</taxon>
        <taxon>Chlamydomonadaceae</taxon>
        <taxon>Chlamydomonas</taxon>
    </lineage>
</organism>
<name>A0A835W259_CHLIN</name>
<reference evidence="2" key="1">
    <citation type="journal article" date="2020" name="bioRxiv">
        <title>Comparative genomics of Chlamydomonas.</title>
        <authorList>
            <person name="Craig R.J."/>
            <person name="Hasan A.R."/>
            <person name="Ness R.W."/>
            <person name="Keightley P.D."/>
        </authorList>
    </citation>
    <scope>NUCLEOTIDE SEQUENCE</scope>
    <source>
        <strain evidence="2">SAG 7.73</strain>
    </source>
</reference>
<dbReference type="GO" id="GO:0005815">
    <property type="term" value="C:microtubule organizing center"/>
    <property type="evidence" value="ECO:0007669"/>
    <property type="project" value="TreeGrafter"/>
</dbReference>
<feature type="compositionally biased region" description="Low complexity" evidence="1">
    <location>
        <begin position="615"/>
        <end position="629"/>
    </location>
</feature>
<feature type="compositionally biased region" description="Low complexity" evidence="1">
    <location>
        <begin position="228"/>
        <end position="243"/>
    </location>
</feature>
<dbReference type="PANTHER" id="PTHR14362">
    <property type="entry name" value="COILED-COIL DOMAIN-CONTAINING PROTEIN 81"/>
    <property type="match status" value="1"/>
</dbReference>
<dbReference type="EMBL" id="JAEHOC010000010">
    <property type="protein sequence ID" value="KAG2437802.1"/>
    <property type="molecule type" value="Genomic_DNA"/>
</dbReference>
<comment type="caution">
    <text evidence="2">The sequence shown here is derived from an EMBL/GenBank/DDBJ whole genome shotgun (WGS) entry which is preliminary data.</text>
</comment>
<gene>
    <name evidence="2" type="ORF">HXX76_005422</name>
</gene>
<feature type="region of interest" description="Disordered" evidence="1">
    <location>
        <begin position="397"/>
        <end position="418"/>
    </location>
</feature>
<evidence type="ECO:0000313" key="2">
    <source>
        <dbReference type="EMBL" id="KAG2437802.1"/>
    </source>
</evidence>
<feature type="region of interest" description="Disordered" evidence="1">
    <location>
        <begin position="566"/>
        <end position="715"/>
    </location>
</feature>
<feature type="compositionally biased region" description="Low complexity" evidence="1">
    <location>
        <begin position="146"/>
        <end position="161"/>
    </location>
</feature>
<proteinExistence type="predicted"/>
<dbReference type="OrthoDB" id="552140at2759"/>
<feature type="region of interest" description="Disordered" evidence="1">
    <location>
        <begin position="534"/>
        <end position="554"/>
    </location>
</feature>
<feature type="region of interest" description="Disordered" evidence="1">
    <location>
        <begin position="221"/>
        <end position="366"/>
    </location>
</feature>